<keyword evidence="1" id="KW-1113">Inhibition of host RLR pathway by virus</keyword>
<dbReference type="GO" id="GO:0003723">
    <property type="term" value="F:RNA binding"/>
    <property type="evidence" value="ECO:0007669"/>
    <property type="project" value="UniProtKB-KW"/>
</dbReference>
<keyword evidence="13 16" id="KW-1262">Eukaryotic host gene expression shutoff by virus</keyword>
<evidence type="ECO:0000256" key="6">
    <source>
        <dbReference type="ARBA" id="ARBA00022830"/>
    </source>
</evidence>
<evidence type="ECO:0000256" key="15">
    <source>
        <dbReference type="ARBA" id="ARBA00023280"/>
    </source>
</evidence>
<dbReference type="GO" id="GO:0039502">
    <property type="term" value="P:symbiont-mediated suppression of host type I interferon-mediated signaling pathway"/>
    <property type="evidence" value="ECO:0007669"/>
    <property type="project" value="UniProtKB-KW"/>
</dbReference>
<dbReference type="EMBL" id="MK592473">
    <property type="protein sequence ID" value="QBJ05777.1"/>
    <property type="molecule type" value="Viral_cRNA"/>
</dbReference>
<evidence type="ECO:0000256" key="14">
    <source>
        <dbReference type="ARBA" id="ARBA00023258"/>
    </source>
</evidence>
<dbReference type="Pfam" id="PF00600">
    <property type="entry name" value="Flu_NS1"/>
    <property type="match status" value="1"/>
</dbReference>
<keyword evidence="7 16" id="KW-1103">Inhibition of host pre-mRNA processing by virus</keyword>
<keyword evidence="8 16" id="KW-0694">RNA-binding</keyword>
<dbReference type="GO" id="GO:0039524">
    <property type="term" value="P:symbiont-mediated suppression of host mRNA processing"/>
    <property type="evidence" value="ECO:0007669"/>
    <property type="project" value="UniProtKB-UniRule"/>
</dbReference>
<evidence type="ECO:0000256" key="3">
    <source>
        <dbReference type="ARBA" id="ARBA00022562"/>
    </source>
</evidence>
<keyword evidence="2 16" id="KW-1192">Host mRNA suppression by virus</keyword>
<keyword evidence="10" id="KW-1102">Inhibition of host PKR by virus</keyword>
<evidence type="ECO:0000256" key="8">
    <source>
        <dbReference type="ARBA" id="ARBA00022884"/>
    </source>
</evidence>
<dbReference type="SUPFAM" id="SSF47060">
    <property type="entry name" value="S15/NS1 RNA-binding domain"/>
    <property type="match status" value="1"/>
</dbReference>
<dbReference type="InterPro" id="IPR000256">
    <property type="entry name" value="NS1A"/>
</dbReference>
<keyword evidence="14 16" id="KW-0922">Interferon antiviral system evasion</keyword>
<dbReference type="Gene3D" id="3.30.420.330">
    <property type="entry name" value="Influenza virus non-structural protein, effector domain"/>
    <property type="match status" value="1"/>
</dbReference>
<evidence type="ECO:0000256" key="12">
    <source>
        <dbReference type="ARBA" id="ARBA00023200"/>
    </source>
</evidence>
<evidence type="ECO:0000256" key="7">
    <source>
        <dbReference type="ARBA" id="ARBA00022834"/>
    </source>
</evidence>
<evidence type="ECO:0000256" key="5">
    <source>
        <dbReference type="ARBA" id="ARBA00022632"/>
    </source>
</evidence>
<comment type="subunit">
    <text evidence="16">Homodimer. Interacts with host TRIM25 (via coiled coil); this interaction specifically inhibits TRIM25 multimerization and TRIM25-mediated RIGI CARD ubiquitination. Interacts with human EIF2AK2/PKR, CPSF4, IVNS1ABP and PABPN1.</text>
</comment>
<name>A0A481WA27_9INFA</name>
<keyword evidence="11" id="KW-1088">Inhibition of host RIG-I by virus</keyword>
<dbReference type="Gene3D" id="1.10.287.10">
    <property type="entry name" value="S15/NS1, RNA-binding"/>
    <property type="match status" value="1"/>
</dbReference>
<dbReference type="HAMAP" id="MF_04066">
    <property type="entry name" value="INFV_NS1"/>
    <property type="match status" value="1"/>
</dbReference>
<evidence type="ECO:0000256" key="9">
    <source>
        <dbReference type="ARBA" id="ARBA00022995"/>
    </source>
</evidence>
<dbReference type="GO" id="GO:0042025">
    <property type="term" value="C:host cell nucleus"/>
    <property type="evidence" value="ECO:0007669"/>
    <property type="project" value="UniProtKB-SubCell"/>
</dbReference>
<evidence type="ECO:0000256" key="2">
    <source>
        <dbReference type="ARBA" id="ARBA00022557"/>
    </source>
</evidence>
<dbReference type="InterPro" id="IPR009068">
    <property type="entry name" value="uS15_NS1_RNA-bd_sf"/>
</dbReference>
<keyword evidence="5" id="KW-1090">Inhibition of host innate immune response by virus</keyword>
<comment type="domain">
    <text evidence="16">The dsRNA-binding region is required for suppression of RNA silencing.</text>
</comment>
<dbReference type="InterPro" id="IPR038064">
    <property type="entry name" value="NS1A_effect_dom-like_sf"/>
</dbReference>
<dbReference type="SUPFAM" id="SSF143021">
    <property type="entry name" value="Ns1 effector domain-like"/>
    <property type="match status" value="1"/>
</dbReference>
<evidence type="ECO:0000256" key="4">
    <source>
        <dbReference type="ARBA" id="ARBA00022581"/>
    </source>
</evidence>
<evidence type="ECO:0000256" key="16">
    <source>
        <dbReference type="RuleBase" id="RU362113"/>
    </source>
</evidence>
<keyword evidence="6" id="KW-1114">Inhibition of host interferon signaling pathway by virus</keyword>
<keyword evidence="12 16" id="KW-1035">Host cytoplasm</keyword>
<keyword evidence="3 16" id="KW-1048">Host nucleus</keyword>
<dbReference type="GO" id="GO:0039540">
    <property type="term" value="P:symbiont-mediated suppression of host cytoplasmic pattern recognition receptor signaling pathway via inhibition of RIG-I activity"/>
    <property type="evidence" value="ECO:0007669"/>
    <property type="project" value="UniProtKB-KW"/>
</dbReference>
<evidence type="ECO:0000256" key="1">
    <source>
        <dbReference type="ARBA" id="ARBA00022482"/>
    </source>
</evidence>
<dbReference type="GO" id="GO:0039657">
    <property type="term" value="P:symbiont-mediated suppression of host gene expression"/>
    <property type="evidence" value="ECO:0007669"/>
    <property type="project" value="UniProtKB-KW"/>
</dbReference>
<comment type="subcellular location">
    <subcellularLocation>
        <location evidence="16">Host nucleus</location>
    </subcellularLocation>
    <subcellularLocation>
        <location evidence="16">Host cytoplasm</location>
    </subcellularLocation>
</comment>
<evidence type="ECO:0000256" key="13">
    <source>
        <dbReference type="ARBA" id="ARBA00023247"/>
    </source>
</evidence>
<dbReference type="Proteomes" id="UP001393589">
    <property type="component" value="Genome"/>
</dbReference>
<sequence>MDSNTITSFQVDCYLWHIRKLLSMRDMCDAPFDDRLRRDQKALKGRGSTLGLDLRVATMEGKKIVEDILKSETDENLKIAIASSPAPRYITDMSIEEISREWYMLMPRQKITGGLMVKMDQAIMDKRIILKANFSVLFDQLETLVSLRAFTEDGAIVAEISPIPSMPGHSTEDVKNAIGILIGGLEWNDNSIRASENIQRFAWGIRNEDGGPPLPPKQKRYMARRIESEVRRDQMAHC</sequence>
<evidence type="ECO:0000313" key="17">
    <source>
        <dbReference type="EMBL" id="QBJ05777.1"/>
    </source>
</evidence>
<dbReference type="GO" id="GO:0039580">
    <property type="term" value="P:symbiont-mediated suppression of host PKR/eIFalpha signaling"/>
    <property type="evidence" value="ECO:0007669"/>
    <property type="project" value="UniProtKB-KW"/>
</dbReference>
<gene>
    <name evidence="17" type="primary">NS1</name>
    <name evidence="16" type="synonym">NS</name>
</gene>
<comment type="function">
    <text evidence="16">Inhibits post-transcriptional processing of cellular pre-mRNA, by binding and inhibiting two cellular proteins that are required for the 3'-end processing of cellular pre-mRNAs: the 30 kDa cleavage and polyadenylation specificity factor/CPSF4 and the poly(A)-binding protein 2/PABPN1. In turn, unprocessed 3' end pre-mRNAs accumulate in the host nucleus and are no longer exported to the cytoplasm. Cellular protein synthesis is thereby shut off very early after virus infection. Viral protein synthesis is not affected by the inhibition of the cellular 3' end processing machinery because the poly(A) tails of viral mRNAs are produced by the viral polymerase through a stuttering mechanism. Prevents the establishment of the cellular antiviral state by inhibiting TRIM25-mediated RIGI ubiquitination, which normally triggers the antiviral transduction signal that leads to the activation of type I IFN genes by transcription factors IRF3 and IRF7. Also binds poly(A) and U6 snRNA. Inhibits the integrated stress response (ISR) in the infected cell by blocking dsRNA binding by EIF2AK2/PKR and further phosphorylation of EIF2S1/EIF-2ALPHA. Stress granule formation is thus inhibited, which allows protein synthesis and viral replication.</text>
</comment>
<evidence type="ECO:0000256" key="11">
    <source>
        <dbReference type="ARBA" id="ARBA00023090"/>
    </source>
</evidence>
<proteinExistence type="inferred from homology"/>
<keyword evidence="15" id="KW-0899">Viral immunoevasion</keyword>
<keyword evidence="9 16" id="KW-1190">Host gene expression shutoff by virus</keyword>
<evidence type="ECO:0000256" key="10">
    <source>
        <dbReference type="ARBA" id="ARBA00023041"/>
    </source>
</evidence>
<dbReference type="GO" id="GO:0030430">
    <property type="term" value="C:host cell cytoplasm"/>
    <property type="evidence" value="ECO:0007669"/>
    <property type="project" value="UniProtKB-SubCell"/>
</dbReference>
<reference evidence="17" key="1">
    <citation type="submission" date="2019-03" db="EMBL/GenBank/DDBJ databases">
        <authorList>
            <person name="Sakoda Y."/>
            <person name="Okamatsu M."/>
            <person name="Matsuno K."/>
        </authorList>
    </citation>
    <scope>NUCLEOTIDE SEQUENCE</scope>
    <source>
        <strain evidence="17">A/duck/Hokkaido/101/2010</strain>
    </source>
</reference>
<dbReference type="GO" id="GO:0030291">
    <property type="term" value="F:protein serine/threonine kinase inhibitor activity"/>
    <property type="evidence" value="ECO:0007669"/>
    <property type="project" value="UniProtKB-KW"/>
</dbReference>
<dbReference type="InterPro" id="IPR004208">
    <property type="entry name" value="NS1"/>
</dbReference>
<accession>A0A481WA27</accession>
<comment type="similarity">
    <text evidence="16">Belongs to the influenza A viruses NS1 family.</text>
</comment>
<keyword evidence="4 16" id="KW-0945">Host-virus interaction</keyword>
<protein>
    <recommendedName>
        <fullName evidence="16">Non-structural protein 1</fullName>
        <shortName evidence="16">NS1</shortName>
    </recommendedName>
</protein>
<organism evidence="17">
    <name type="scientific">Influenza A virus</name>
    <dbReference type="NCBI Taxonomy" id="11320"/>
    <lineage>
        <taxon>Viruses</taxon>
        <taxon>Riboviria</taxon>
        <taxon>Orthornavirae</taxon>
        <taxon>Negarnaviricota</taxon>
        <taxon>Polyploviricotina</taxon>
        <taxon>Insthoviricetes</taxon>
        <taxon>Articulavirales</taxon>
        <taxon>Orthomyxoviridae</taxon>
        <taxon>Alphainfluenzavirus</taxon>
        <taxon>Alphainfluenzavirus influenzae</taxon>
    </lineage>
</organism>